<evidence type="ECO:0000256" key="5">
    <source>
        <dbReference type="SAM" id="MobiDB-lite"/>
    </source>
</evidence>
<protein>
    <recommendedName>
        <fullName evidence="7">LicD/FKTN/FKRP nucleotidyltransferase domain-containing protein</fullName>
    </recommendedName>
</protein>
<dbReference type="Proteomes" id="UP001497600">
    <property type="component" value="Chromosome A"/>
</dbReference>
<evidence type="ECO:0000259" key="7">
    <source>
        <dbReference type="Pfam" id="PF04991"/>
    </source>
</evidence>
<gene>
    <name evidence="8" type="ORF">CAAN4_A07514</name>
</gene>
<reference evidence="8 9" key="1">
    <citation type="submission" date="2024-01" db="EMBL/GenBank/DDBJ databases">
        <authorList>
            <consortium name="Genoscope - CEA"/>
            <person name="William W."/>
        </authorList>
    </citation>
    <scope>NUCLEOTIDE SEQUENCE [LARGE SCALE GENOMIC DNA]</scope>
    <source>
        <strain evidence="8 9">29B2s-10</strain>
    </source>
</reference>
<name>A0ABP0E620_9ASCO</name>
<evidence type="ECO:0000313" key="9">
    <source>
        <dbReference type="Proteomes" id="UP001497600"/>
    </source>
</evidence>
<evidence type="ECO:0000313" key="8">
    <source>
        <dbReference type="EMBL" id="CAK7893489.1"/>
    </source>
</evidence>
<feature type="domain" description="LicD/FKTN/FKRP nucleotidyltransferase" evidence="7">
    <location>
        <begin position="417"/>
        <end position="536"/>
    </location>
</feature>
<keyword evidence="3 6" id="KW-1133">Transmembrane helix</keyword>
<evidence type="ECO:0000256" key="4">
    <source>
        <dbReference type="ARBA" id="ARBA00023136"/>
    </source>
</evidence>
<feature type="region of interest" description="Disordered" evidence="5">
    <location>
        <begin position="276"/>
        <end position="316"/>
    </location>
</feature>
<evidence type="ECO:0000256" key="2">
    <source>
        <dbReference type="ARBA" id="ARBA00022692"/>
    </source>
</evidence>
<keyword evidence="2 6" id="KW-0812">Transmembrane</keyword>
<comment type="subcellular location">
    <subcellularLocation>
        <location evidence="1">Membrane</location>
        <topology evidence="1">Single-pass membrane protein</topology>
    </subcellularLocation>
</comment>
<dbReference type="InterPro" id="IPR007074">
    <property type="entry name" value="LicD/FKTN/FKRP_NTP_transf"/>
</dbReference>
<dbReference type="Pfam" id="PF04991">
    <property type="entry name" value="LicD"/>
    <property type="match status" value="2"/>
</dbReference>
<dbReference type="PANTHER" id="PTHR15407">
    <property type="entry name" value="FUKUTIN-RELATED"/>
    <property type="match status" value="1"/>
</dbReference>
<keyword evidence="9" id="KW-1185">Reference proteome</keyword>
<evidence type="ECO:0000256" key="6">
    <source>
        <dbReference type="SAM" id="Phobius"/>
    </source>
</evidence>
<dbReference type="PANTHER" id="PTHR15407:SF28">
    <property type="entry name" value="RIBITOL-5-PHOSPHATE TRANSFERASE FKTN"/>
    <property type="match status" value="1"/>
</dbReference>
<accession>A0ABP0E620</accession>
<feature type="compositionally biased region" description="Acidic residues" evidence="5">
    <location>
        <begin position="289"/>
        <end position="299"/>
    </location>
</feature>
<sequence length="758" mass="88792">MKLRKYVRLSLFSITFALIIFFISEKFTGLSKWYEVFSLNIVLDKDETFQNKLKFLVEGKLKNDDKNSLWEINPKLKGRVPTSVKIPYYYAFEEQNSMTKPMPPVQPFDPRFTLGIYLTHYLKNLFTDKKKKYPFHWSDWVDLDVINKDFLIPKQGKTCEQLFKIHDEKATSGSSIQDISSYCREDSDSQFGFHIESPIGQHFPELHILAGQEYLYSKADVPYNLVFLTEKGSEIIPVTKSEKTFLNNGLIKDVVDLGYKQVDILDLYKGLTRRSREKTYRKDKREDEQKEEVEEEDKTDEVKDDQTSSKDSNYSFPYKKNLTKSSFISNPNDIIKRLESEKSLSGQQEGFLNSLKHSINNNEPTKYFSEVRLLNSHPNSLKGFHYDWRFFKGIEPDENKLSLQLHELARTWHKFTQVHGFSSWLAHGSLLAWYWNGASFPWDNDLDVQMPIADLYDLSERFNQSLIVENIADTNGQFRGVGRYLIDVGTSITFREKGNGLNNIDARFIDIDTGVFLDITGLAHTNTEKPARYKQQIDFKDEEIYNCRNNHFVSFNEINPLIKTLHENIPTYIPNRFEMILNTEYGLKSISEINFSNYYYLKSLRIWVETQVILDYLSSRMTYLGNHGVHFDEEDSSIKRKRLIGVFEKIEVNRLTVDQYLDLLVNDRFLVQYLSGHKIAQLHDIELDYLLSGEYELAEKLISQGGEKHPLRKDTFSYKYFVENWRWDRTIRAGAEIIGTFKDGKSEIPKKSYPKVDK</sequence>
<feature type="transmembrane region" description="Helical" evidence="6">
    <location>
        <begin position="7"/>
        <end position="24"/>
    </location>
</feature>
<evidence type="ECO:0000256" key="1">
    <source>
        <dbReference type="ARBA" id="ARBA00004167"/>
    </source>
</evidence>
<proteinExistence type="predicted"/>
<evidence type="ECO:0000256" key="3">
    <source>
        <dbReference type="ARBA" id="ARBA00022989"/>
    </source>
</evidence>
<organism evidence="8 9">
    <name type="scientific">[Candida] anglica</name>
    <dbReference type="NCBI Taxonomy" id="148631"/>
    <lineage>
        <taxon>Eukaryota</taxon>
        <taxon>Fungi</taxon>
        <taxon>Dikarya</taxon>
        <taxon>Ascomycota</taxon>
        <taxon>Saccharomycotina</taxon>
        <taxon>Pichiomycetes</taxon>
        <taxon>Debaryomycetaceae</taxon>
        <taxon>Kurtzmaniella</taxon>
    </lineage>
</organism>
<dbReference type="InterPro" id="IPR009644">
    <property type="entry name" value="FKTN/MNN4/W02B3.4-1"/>
</dbReference>
<dbReference type="EMBL" id="OZ004253">
    <property type="protein sequence ID" value="CAK7893489.1"/>
    <property type="molecule type" value="Genomic_DNA"/>
</dbReference>
<feature type="compositionally biased region" description="Basic and acidic residues" evidence="5">
    <location>
        <begin position="277"/>
        <end position="288"/>
    </location>
</feature>
<keyword evidence="4 6" id="KW-0472">Membrane</keyword>
<feature type="domain" description="LicD/FKTN/FKRP nucleotidyltransferase" evidence="7">
    <location>
        <begin position="544"/>
        <end position="586"/>
    </location>
</feature>